<evidence type="ECO:0000313" key="5">
    <source>
        <dbReference type="Proteomes" id="UP000320300"/>
    </source>
</evidence>
<dbReference type="RefSeq" id="WP_142530238.1">
    <property type="nucleotide sequence ID" value="NZ_CBCSJO010000011.1"/>
</dbReference>
<evidence type="ECO:0000259" key="3">
    <source>
        <dbReference type="PROSITE" id="PS50110"/>
    </source>
</evidence>
<evidence type="ECO:0000256" key="2">
    <source>
        <dbReference type="PROSITE-ProRule" id="PRU00169"/>
    </source>
</evidence>
<dbReference type="PROSITE" id="PS50110">
    <property type="entry name" value="RESPONSE_REGULATORY"/>
    <property type="match status" value="1"/>
</dbReference>
<sequence length="117" mass="12910">MGLKLLVVEDDEGVREMLKLVLNYDGHDVIMAKDGTILDSLAEINPDIIFLDEWLCNERGSDLCRKLKANASTAGIPVILLSALMSVQQFSVQAGADGFIRKPFDLEELTAVINRYA</sequence>
<dbReference type="InterPro" id="IPR050595">
    <property type="entry name" value="Bact_response_regulator"/>
</dbReference>
<dbReference type="PANTHER" id="PTHR44591:SF3">
    <property type="entry name" value="RESPONSE REGULATORY DOMAIN-CONTAINING PROTEIN"/>
    <property type="match status" value="1"/>
</dbReference>
<dbReference type="InterPro" id="IPR001789">
    <property type="entry name" value="Sig_transdc_resp-reg_receiver"/>
</dbReference>
<name>A0A521FG64_9SPHI</name>
<dbReference type="PANTHER" id="PTHR44591">
    <property type="entry name" value="STRESS RESPONSE REGULATOR PROTEIN 1"/>
    <property type="match status" value="1"/>
</dbReference>
<dbReference type="Pfam" id="PF00072">
    <property type="entry name" value="Response_reg"/>
    <property type="match status" value="1"/>
</dbReference>
<dbReference type="GO" id="GO:0000160">
    <property type="term" value="P:phosphorelay signal transduction system"/>
    <property type="evidence" value="ECO:0007669"/>
    <property type="project" value="InterPro"/>
</dbReference>
<feature type="modified residue" description="4-aspartylphosphate" evidence="2">
    <location>
        <position position="52"/>
    </location>
</feature>
<dbReference type="InterPro" id="IPR011006">
    <property type="entry name" value="CheY-like_superfamily"/>
</dbReference>
<dbReference type="EMBL" id="FXTN01000012">
    <property type="protein sequence ID" value="SMO95188.1"/>
    <property type="molecule type" value="Genomic_DNA"/>
</dbReference>
<evidence type="ECO:0000313" key="4">
    <source>
        <dbReference type="EMBL" id="SMO95188.1"/>
    </source>
</evidence>
<reference evidence="4 5" key="1">
    <citation type="submission" date="2017-05" db="EMBL/GenBank/DDBJ databases">
        <authorList>
            <person name="Varghese N."/>
            <person name="Submissions S."/>
        </authorList>
    </citation>
    <scope>NUCLEOTIDE SEQUENCE [LARGE SCALE GENOMIC DNA]</scope>
    <source>
        <strain evidence="4 5">DSM 19036</strain>
    </source>
</reference>
<dbReference type="AlphaFoldDB" id="A0A521FG64"/>
<dbReference type="SUPFAM" id="SSF52172">
    <property type="entry name" value="CheY-like"/>
    <property type="match status" value="1"/>
</dbReference>
<keyword evidence="1 2" id="KW-0597">Phosphoprotein</keyword>
<dbReference type="SMART" id="SM00448">
    <property type="entry name" value="REC"/>
    <property type="match status" value="1"/>
</dbReference>
<proteinExistence type="predicted"/>
<evidence type="ECO:0000256" key="1">
    <source>
        <dbReference type="ARBA" id="ARBA00022553"/>
    </source>
</evidence>
<gene>
    <name evidence="4" type="ORF">SAMN06265348_11222</name>
</gene>
<accession>A0A521FG64</accession>
<feature type="domain" description="Response regulatory" evidence="3">
    <location>
        <begin position="4"/>
        <end position="117"/>
    </location>
</feature>
<dbReference type="Proteomes" id="UP000320300">
    <property type="component" value="Unassembled WGS sequence"/>
</dbReference>
<dbReference type="OrthoDB" id="795853at2"/>
<dbReference type="Gene3D" id="3.40.50.2300">
    <property type="match status" value="1"/>
</dbReference>
<organism evidence="4 5">
    <name type="scientific">Pedobacter westerhofensis</name>
    <dbReference type="NCBI Taxonomy" id="425512"/>
    <lineage>
        <taxon>Bacteria</taxon>
        <taxon>Pseudomonadati</taxon>
        <taxon>Bacteroidota</taxon>
        <taxon>Sphingobacteriia</taxon>
        <taxon>Sphingobacteriales</taxon>
        <taxon>Sphingobacteriaceae</taxon>
        <taxon>Pedobacter</taxon>
    </lineage>
</organism>
<protein>
    <submittedName>
        <fullName evidence="4">Response regulator receiver domain-containing protein</fullName>
    </submittedName>
</protein>
<keyword evidence="5" id="KW-1185">Reference proteome</keyword>